<evidence type="ECO:0000256" key="11">
    <source>
        <dbReference type="ARBA" id="ARBA00023136"/>
    </source>
</evidence>
<dbReference type="InterPro" id="IPR036396">
    <property type="entry name" value="Cyt_P450_sf"/>
</dbReference>
<feature type="transmembrane region" description="Helical" evidence="14">
    <location>
        <begin position="698"/>
        <end position="719"/>
    </location>
</feature>
<accession>A0ABR3UNP0</accession>
<dbReference type="InterPro" id="IPR006634">
    <property type="entry name" value="TLC-dom"/>
</dbReference>
<dbReference type="InterPro" id="IPR002401">
    <property type="entry name" value="Cyt_P450_E_grp-I"/>
</dbReference>
<keyword evidence="9" id="KW-0408">Iron</keyword>
<evidence type="ECO:0000256" key="10">
    <source>
        <dbReference type="ARBA" id="ARBA00023033"/>
    </source>
</evidence>
<dbReference type="InterPro" id="IPR001128">
    <property type="entry name" value="Cyt_P450"/>
</dbReference>
<evidence type="ECO:0000256" key="4">
    <source>
        <dbReference type="ARBA" id="ARBA00022617"/>
    </source>
</evidence>
<dbReference type="PANTHER" id="PTHR24305:SF230">
    <property type="entry name" value="P450, PUTATIVE (EUROFUNG)-RELATED"/>
    <property type="match status" value="1"/>
</dbReference>
<dbReference type="Gene3D" id="1.10.630.10">
    <property type="entry name" value="Cytochrome P450"/>
    <property type="match status" value="1"/>
</dbReference>
<feature type="transmembrane region" description="Helical" evidence="14">
    <location>
        <begin position="94"/>
        <end position="113"/>
    </location>
</feature>
<dbReference type="PROSITE" id="PS50922">
    <property type="entry name" value="TLC"/>
    <property type="match status" value="1"/>
</dbReference>
<feature type="transmembrane region" description="Helical" evidence="14">
    <location>
        <begin position="156"/>
        <end position="178"/>
    </location>
</feature>
<sequence>MTEPFPPLNGALPQQHTGANGARRRRRKSSALGEDVPGDVDVPALATHRTSTPPLNSPSSMDSKSDKSSTRRSKRRSTRRLLSKAKRMCIRHTWLLPLVLGLTIIALYAIYPYESNPLSACLFLSYPLPRDDPLIPAHVRADPDSPIHYGKGGRDFAFVGFYIIVLSFTREFCMQRLIRPIAIRLGIRNRDKQSRFMEQAYTALYFALYGPFGIWIMSRTPVWYFNPIGMYEGFPHRTHEAVVKAYYLLQASYWAQQAIVLLLMLEKPRKDFKELVAHHVITVSLIWLSYRFHFTYMGIAVYITHDVSDFFLATSKCLNYIDSPIVGPYFFVFMCVWGYTRHYINLKIIWSILTTFKTVGPFELNWETQQYKCWISQYITFALLASLQAVNLFWWFFICRIAYRFVVYKDADDDRSEYTPTDDEVEEKERLIKEGGEAEDEFGGLEKEVRKVEEKPLYTGQLTNLPPGTMAGAFQTLVAKLVSLNVSSQHGLALLLATLLVLYILKCLVLIIYNLYFHPLSKYPGPKLWIAFSFTRTLRHMRGDLDAQMVLLHQQHGEVVRHGVNELSFIHPSAWKDIYGHGHAELRKYFPPNAVNPNQIIAADAQNHFRMRRAMLPAFSEKALAGQERIVRVYVDLLMQRLSESAAADHGATVDMGRWYNLTTFDLIADLCFGKSLDGLETGQSNAWIEKIDQMLKIMPVMVLATSFPLLMSLFNQVLGRKMQKSRKEHQEYAASLAMNRIKGKEQADRGDFMDFILRSRGEEHELTDEELVHNADLLMVAGSETTATILLGVTYYLLKNPVAYKKVTEEVRGAFDKAEDINFKEVNARCPYMLACLTEAMRIFPSIPLALLRITNDGPPTPVAGHLIPPQTRVGVHQLAAYHSPLNFHAPLSFHLERWLPDEYNDPASPFHTDRRDVHKPFSYGRRDCIGRNLAFLEMRLIIALLLWNFDLELGDGMDEWEKQRVFGLWEKPPLRVRVRQRERK</sequence>
<feature type="transmembrane region" description="Helical" evidence="14">
    <location>
        <begin position="323"/>
        <end position="340"/>
    </location>
</feature>
<organism evidence="16 17">
    <name type="scientific">Alternaria dauci</name>
    <dbReference type="NCBI Taxonomy" id="48095"/>
    <lineage>
        <taxon>Eukaryota</taxon>
        <taxon>Fungi</taxon>
        <taxon>Dikarya</taxon>
        <taxon>Ascomycota</taxon>
        <taxon>Pezizomycotina</taxon>
        <taxon>Dothideomycetes</taxon>
        <taxon>Pleosporomycetidae</taxon>
        <taxon>Pleosporales</taxon>
        <taxon>Pleosporineae</taxon>
        <taxon>Pleosporaceae</taxon>
        <taxon>Alternaria</taxon>
        <taxon>Alternaria sect. Porri</taxon>
    </lineage>
</organism>
<dbReference type="SMART" id="SM00724">
    <property type="entry name" value="TLC"/>
    <property type="match status" value="1"/>
</dbReference>
<comment type="subcellular location">
    <subcellularLocation>
        <location evidence="2">Membrane</location>
        <topology evidence="2">Multi-pass membrane protein</topology>
    </subcellularLocation>
</comment>
<dbReference type="InterPro" id="IPR050121">
    <property type="entry name" value="Cytochrome_P450_monoxygenase"/>
</dbReference>
<keyword evidence="10" id="KW-0503">Monooxygenase</keyword>
<feature type="transmembrane region" description="Helical" evidence="14">
    <location>
        <begin position="277"/>
        <end position="303"/>
    </location>
</feature>
<dbReference type="PRINTS" id="PR00463">
    <property type="entry name" value="EP450I"/>
</dbReference>
<dbReference type="Pfam" id="PF00067">
    <property type="entry name" value="p450"/>
    <property type="match status" value="1"/>
</dbReference>
<dbReference type="GeneID" id="96082464"/>
<feature type="domain" description="TLC" evidence="15">
    <location>
        <begin position="191"/>
        <end position="407"/>
    </location>
</feature>
<feature type="region of interest" description="Disordered" evidence="13">
    <location>
        <begin position="1"/>
        <end position="80"/>
    </location>
</feature>
<feature type="transmembrane region" description="Helical" evidence="14">
    <location>
        <begin position="492"/>
        <end position="517"/>
    </location>
</feature>
<evidence type="ECO:0000256" key="12">
    <source>
        <dbReference type="PROSITE-ProRule" id="PRU00205"/>
    </source>
</evidence>
<feature type="transmembrane region" description="Helical" evidence="14">
    <location>
        <begin position="378"/>
        <end position="403"/>
    </location>
</feature>
<evidence type="ECO:0000313" key="17">
    <source>
        <dbReference type="Proteomes" id="UP001578633"/>
    </source>
</evidence>
<reference evidence="16 17" key="1">
    <citation type="submission" date="2024-09" db="EMBL/GenBank/DDBJ databases">
        <title>T2T genomes of carrot and Alternaria dauci and their utility for understanding host-pathogen interaction during carrot leaf blight disease.</title>
        <authorList>
            <person name="Liu W."/>
            <person name="Xu S."/>
            <person name="Ou C."/>
            <person name="Liu X."/>
            <person name="Zhuang F."/>
            <person name="Deng X.W."/>
        </authorList>
    </citation>
    <scope>NUCLEOTIDE SEQUENCE [LARGE SCALE GENOMIC DNA]</scope>
    <source>
        <strain evidence="16 17">A2016</strain>
    </source>
</reference>
<evidence type="ECO:0000256" key="7">
    <source>
        <dbReference type="ARBA" id="ARBA00022989"/>
    </source>
</evidence>
<keyword evidence="11 12" id="KW-0472">Membrane</keyword>
<keyword evidence="8" id="KW-0560">Oxidoreductase</keyword>
<protein>
    <recommendedName>
        <fullName evidence="15">TLC domain-containing protein</fullName>
    </recommendedName>
</protein>
<feature type="compositionally biased region" description="Basic residues" evidence="13">
    <location>
        <begin position="70"/>
        <end position="80"/>
    </location>
</feature>
<dbReference type="PRINTS" id="PR00385">
    <property type="entry name" value="P450"/>
</dbReference>
<gene>
    <name evidence="16" type="ORF">ACET3X_002142</name>
</gene>
<dbReference type="RefSeq" id="XP_069308689.1">
    <property type="nucleotide sequence ID" value="XM_069449110.1"/>
</dbReference>
<evidence type="ECO:0000256" key="2">
    <source>
        <dbReference type="ARBA" id="ARBA00004141"/>
    </source>
</evidence>
<feature type="transmembrane region" description="Helical" evidence="14">
    <location>
        <begin position="245"/>
        <end position="265"/>
    </location>
</feature>
<evidence type="ECO:0000256" key="13">
    <source>
        <dbReference type="SAM" id="MobiDB-lite"/>
    </source>
</evidence>
<keyword evidence="6" id="KW-0479">Metal-binding</keyword>
<dbReference type="Pfam" id="PF03798">
    <property type="entry name" value="TRAM_LAG1_CLN8"/>
    <property type="match status" value="1"/>
</dbReference>
<dbReference type="EMBL" id="JBHGVX010000002">
    <property type="protein sequence ID" value="KAL1798105.1"/>
    <property type="molecule type" value="Genomic_DNA"/>
</dbReference>
<dbReference type="InterPro" id="IPR017972">
    <property type="entry name" value="Cyt_P450_CS"/>
</dbReference>
<feature type="transmembrane region" description="Helical" evidence="14">
    <location>
        <begin position="199"/>
        <end position="217"/>
    </location>
</feature>
<dbReference type="Proteomes" id="UP001578633">
    <property type="component" value="Chromosome 2"/>
</dbReference>
<evidence type="ECO:0000313" key="16">
    <source>
        <dbReference type="EMBL" id="KAL1798105.1"/>
    </source>
</evidence>
<dbReference type="SUPFAM" id="SSF48264">
    <property type="entry name" value="Cytochrome P450"/>
    <property type="match status" value="1"/>
</dbReference>
<evidence type="ECO:0000256" key="3">
    <source>
        <dbReference type="ARBA" id="ARBA00010617"/>
    </source>
</evidence>
<proteinExistence type="inferred from homology"/>
<dbReference type="PANTHER" id="PTHR24305">
    <property type="entry name" value="CYTOCHROME P450"/>
    <property type="match status" value="1"/>
</dbReference>
<evidence type="ECO:0000259" key="15">
    <source>
        <dbReference type="PROSITE" id="PS50922"/>
    </source>
</evidence>
<comment type="caution">
    <text evidence="16">The sequence shown here is derived from an EMBL/GenBank/DDBJ whole genome shotgun (WGS) entry which is preliminary data.</text>
</comment>
<comment type="similarity">
    <text evidence="3">Belongs to the cytochrome P450 family.</text>
</comment>
<evidence type="ECO:0000256" key="6">
    <source>
        <dbReference type="ARBA" id="ARBA00022723"/>
    </source>
</evidence>
<comment type="cofactor">
    <cofactor evidence="1">
        <name>heme</name>
        <dbReference type="ChEBI" id="CHEBI:30413"/>
    </cofactor>
</comment>
<keyword evidence="5 12" id="KW-0812">Transmembrane</keyword>
<evidence type="ECO:0000256" key="5">
    <source>
        <dbReference type="ARBA" id="ARBA00022692"/>
    </source>
</evidence>
<dbReference type="CDD" id="cd11058">
    <property type="entry name" value="CYP60B-like"/>
    <property type="match status" value="1"/>
</dbReference>
<evidence type="ECO:0000256" key="8">
    <source>
        <dbReference type="ARBA" id="ARBA00023002"/>
    </source>
</evidence>
<evidence type="ECO:0000256" key="14">
    <source>
        <dbReference type="SAM" id="Phobius"/>
    </source>
</evidence>
<evidence type="ECO:0000256" key="1">
    <source>
        <dbReference type="ARBA" id="ARBA00001971"/>
    </source>
</evidence>
<dbReference type="PROSITE" id="PS00086">
    <property type="entry name" value="CYTOCHROME_P450"/>
    <property type="match status" value="1"/>
</dbReference>
<evidence type="ECO:0000256" key="9">
    <source>
        <dbReference type="ARBA" id="ARBA00023004"/>
    </source>
</evidence>
<keyword evidence="4" id="KW-0349">Heme</keyword>
<name>A0ABR3UNP0_9PLEO</name>
<keyword evidence="7 14" id="KW-1133">Transmembrane helix</keyword>
<keyword evidence="17" id="KW-1185">Reference proteome</keyword>